<evidence type="ECO:0000256" key="1">
    <source>
        <dbReference type="SAM" id="Phobius"/>
    </source>
</evidence>
<accession>A0A9X3X9W6</accession>
<feature type="transmembrane region" description="Helical" evidence="1">
    <location>
        <begin position="287"/>
        <end position="311"/>
    </location>
</feature>
<proteinExistence type="predicted"/>
<feature type="chain" id="PRO_5040988854" evidence="2">
    <location>
        <begin position="28"/>
        <end position="341"/>
    </location>
</feature>
<comment type="caution">
    <text evidence="3">The sequence shown here is derived from an EMBL/GenBank/DDBJ whole genome shotgun (WGS) entry which is preliminary data.</text>
</comment>
<evidence type="ECO:0000313" key="3">
    <source>
        <dbReference type="EMBL" id="MDC3986739.1"/>
    </source>
</evidence>
<evidence type="ECO:0000256" key="2">
    <source>
        <dbReference type="SAM" id="SignalP"/>
    </source>
</evidence>
<keyword evidence="2" id="KW-0732">Signal</keyword>
<dbReference type="EMBL" id="JAGTJJ010000043">
    <property type="protein sequence ID" value="MDC3986739.1"/>
    <property type="molecule type" value="Genomic_DNA"/>
</dbReference>
<dbReference type="AlphaFoldDB" id="A0A9X3X9W6"/>
<gene>
    <name evidence="3" type="ORF">KEG57_40070</name>
</gene>
<dbReference type="Proteomes" id="UP001151081">
    <property type="component" value="Unassembled WGS sequence"/>
</dbReference>
<reference evidence="3 4" key="1">
    <citation type="submission" date="2021-04" db="EMBL/GenBank/DDBJ databases">
        <title>Genome analysis of Polyangium sp.</title>
        <authorList>
            <person name="Li Y."/>
            <person name="Wang J."/>
        </authorList>
    </citation>
    <scope>NUCLEOTIDE SEQUENCE [LARGE SCALE GENOMIC DNA]</scope>
    <source>
        <strain evidence="3 4">SDU14</strain>
    </source>
</reference>
<keyword evidence="1" id="KW-0472">Membrane</keyword>
<protein>
    <submittedName>
        <fullName evidence="3">Tetratricopeptide repeat protein</fullName>
    </submittedName>
</protein>
<name>A0A9X3X9W6_9BACT</name>
<dbReference type="RefSeq" id="WP_272426268.1">
    <property type="nucleotide sequence ID" value="NZ_JAGTJJ010000043.1"/>
</dbReference>
<organism evidence="3 4">
    <name type="scientific">Polyangium jinanense</name>
    <dbReference type="NCBI Taxonomy" id="2829994"/>
    <lineage>
        <taxon>Bacteria</taxon>
        <taxon>Pseudomonadati</taxon>
        <taxon>Myxococcota</taxon>
        <taxon>Polyangia</taxon>
        <taxon>Polyangiales</taxon>
        <taxon>Polyangiaceae</taxon>
        <taxon>Polyangium</taxon>
    </lineage>
</organism>
<sequence length="341" mass="35522">MPTRHHTTLLASLLAGSLLLPTLPARAAPTEADRLAARTLLLEGRKKLGAGDPKGALQFFQKAHDIMHVPTTGIGLADAHAQLGQLVEARAVIIEITQMPVKPGEPEAFTDARQQAREALERLDGRIPMLVLQVSGLPLRTVEAAVDGKAIPWSELGARQRVNPGSHEVVVKAPGTPTWKQTVTLNEGERTPLELRIELGASTPSDAPSKAGGPGWRNMTLWAGMGLSAVGVGLGIGFSVAAAGKNADVEAEVERLRQNTMQGQSVCTGPSDPRCSSLVGFVDDRDAYTGVAIAGYVVGGLAAAGTVALWLTKPNEKSSEQGAGAVRIVPSLGGLVVAGTF</sequence>
<keyword evidence="1" id="KW-0812">Transmembrane</keyword>
<evidence type="ECO:0000313" key="4">
    <source>
        <dbReference type="Proteomes" id="UP001151081"/>
    </source>
</evidence>
<feature type="signal peptide" evidence="2">
    <location>
        <begin position="1"/>
        <end position="27"/>
    </location>
</feature>
<keyword evidence="4" id="KW-1185">Reference proteome</keyword>
<keyword evidence="1" id="KW-1133">Transmembrane helix</keyword>